<proteinExistence type="predicted"/>
<feature type="compositionally biased region" description="Pro residues" evidence="1">
    <location>
        <begin position="86"/>
        <end position="104"/>
    </location>
</feature>
<feature type="region of interest" description="Disordered" evidence="1">
    <location>
        <begin position="1"/>
        <end position="22"/>
    </location>
</feature>
<organism evidence="2 3">
    <name type="scientific">Rousettus aegyptiacus</name>
    <name type="common">Egyptian fruit bat</name>
    <name type="synonym">Pteropus aegyptiacus</name>
    <dbReference type="NCBI Taxonomy" id="9407"/>
    <lineage>
        <taxon>Eukaryota</taxon>
        <taxon>Metazoa</taxon>
        <taxon>Chordata</taxon>
        <taxon>Craniata</taxon>
        <taxon>Vertebrata</taxon>
        <taxon>Euteleostomi</taxon>
        <taxon>Mammalia</taxon>
        <taxon>Eutheria</taxon>
        <taxon>Laurasiatheria</taxon>
        <taxon>Chiroptera</taxon>
        <taxon>Yinpterochiroptera</taxon>
        <taxon>Pteropodoidea</taxon>
        <taxon>Pteropodidae</taxon>
        <taxon>Rousettinae</taxon>
        <taxon>Rousettus</taxon>
    </lineage>
</organism>
<keyword evidence="3" id="KW-1185">Reference proteome</keyword>
<evidence type="ECO:0000313" key="3">
    <source>
        <dbReference type="Proteomes" id="UP000593571"/>
    </source>
</evidence>
<comment type="caution">
    <text evidence="2">The sequence shown here is derived from an EMBL/GenBank/DDBJ whole genome shotgun (WGS) entry which is preliminary data.</text>
</comment>
<evidence type="ECO:0000313" key="2">
    <source>
        <dbReference type="EMBL" id="KAF6496038.1"/>
    </source>
</evidence>
<feature type="region of interest" description="Disordered" evidence="1">
    <location>
        <begin position="86"/>
        <end position="105"/>
    </location>
</feature>
<feature type="compositionally biased region" description="Basic residues" evidence="1">
    <location>
        <begin position="10"/>
        <end position="21"/>
    </location>
</feature>
<gene>
    <name evidence="2" type="ORF">HJG63_010297</name>
</gene>
<name>A0A7J8JH62_ROUAE</name>
<dbReference type="EMBL" id="JACASE010000002">
    <property type="protein sequence ID" value="KAF6496038.1"/>
    <property type="molecule type" value="Genomic_DNA"/>
</dbReference>
<reference evidence="2 3" key="1">
    <citation type="journal article" date="2020" name="Nature">
        <title>Six reference-quality genomes reveal evolution of bat adaptations.</title>
        <authorList>
            <person name="Jebb D."/>
            <person name="Huang Z."/>
            <person name="Pippel M."/>
            <person name="Hughes G.M."/>
            <person name="Lavrichenko K."/>
            <person name="Devanna P."/>
            <person name="Winkler S."/>
            <person name="Jermiin L.S."/>
            <person name="Skirmuntt E.C."/>
            <person name="Katzourakis A."/>
            <person name="Burkitt-Gray L."/>
            <person name="Ray D.A."/>
            <person name="Sullivan K.A.M."/>
            <person name="Roscito J.G."/>
            <person name="Kirilenko B.M."/>
            <person name="Davalos L.M."/>
            <person name="Corthals A.P."/>
            <person name="Power M.L."/>
            <person name="Jones G."/>
            <person name="Ransome R.D."/>
            <person name="Dechmann D.K.N."/>
            <person name="Locatelli A.G."/>
            <person name="Puechmaille S.J."/>
            <person name="Fedrigo O."/>
            <person name="Jarvis E.D."/>
            <person name="Hiller M."/>
            <person name="Vernes S.C."/>
            <person name="Myers E.W."/>
            <person name="Teeling E.C."/>
        </authorList>
    </citation>
    <scope>NUCLEOTIDE SEQUENCE [LARGE SCALE GENOMIC DNA]</scope>
    <source>
        <strain evidence="2">MRouAeg1</strain>
        <tissue evidence="2">Muscle</tissue>
    </source>
</reference>
<sequence>MQRPPAAPQPRRRKHNSRSRHNAVLTFKKYNSNLRKCGFNSPKDVHIPFRLRDEGGGTKFLPRERFCAAVPNAAASVSRASVAVPLPPPPPLPLPPPPLPPPPRRAAAAALPQIQKQTSFSFARAGPLCKLL</sequence>
<dbReference type="AlphaFoldDB" id="A0A7J8JH62"/>
<protein>
    <submittedName>
        <fullName evidence="2">Uncharacterized protein</fullName>
    </submittedName>
</protein>
<evidence type="ECO:0000256" key="1">
    <source>
        <dbReference type="SAM" id="MobiDB-lite"/>
    </source>
</evidence>
<dbReference type="Proteomes" id="UP000593571">
    <property type="component" value="Unassembled WGS sequence"/>
</dbReference>
<accession>A0A7J8JH62</accession>